<dbReference type="Proteomes" id="UP001428341">
    <property type="component" value="Unassembled WGS sequence"/>
</dbReference>
<protein>
    <submittedName>
        <fullName evidence="2">Uncharacterized protein</fullName>
    </submittedName>
</protein>
<feature type="region of interest" description="Disordered" evidence="1">
    <location>
        <begin position="1"/>
        <end position="74"/>
    </location>
</feature>
<feature type="compositionally biased region" description="Acidic residues" evidence="1">
    <location>
        <begin position="24"/>
        <end position="53"/>
    </location>
</feature>
<dbReference type="AlphaFoldDB" id="A0AAP0QF07"/>
<feature type="compositionally biased region" description="Polar residues" evidence="1">
    <location>
        <begin position="1"/>
        <end position="11"/>
    </location>
</feature>
<proteinExistence type="predicted"/>
<evidence type="ECO:0000313" key="3">
    <source>
        <dbReference type="Proteomes" id="UP001428341"/>
    </source>
</evidence>
<sequence>MTFQGSQSENFQQLLQQQQPLDGNGDEVNEGNEGSDGDEVNEGNEGSDEDEVNEGNKGSDGDEVNERDEGRGRS</sequence>
<accession>A0AAP0QF07</accession>
<evidence type="ECO:0000313" key="2">
    <source>
        <dbReference type="EMBL" id="KAK9187910.1"/>
    </source>
</evidence>
<comment type="caution">
    <text evidence="2">The sequence shown here is derived from an EMBL/GenBank/DDBJ whole genome shotgun (WGS) entry which is preliminary data.</text>
</comment>
<dbReference type="EMBL" id="JBCGBO010000007">
    <property type="protein sequence ID" value="KAK9187910.1"/>
    <property type="molecule type" value="Genomic_DNA"/>
</dbReference>
<feature type="compositionally biased region" description="Low complexity" evidence="1">
    <location>
        <begin position="12"/>
        <end position="23"/>
    </location>
</feature>
<gene>
    <name evidence="2" type="ORF">WN944_019309</name>
</gene>
<name>A0AAP0QF07_9ROSI</name>
<reference evidence="2 3" key="1">
    <citation type="submission" date="2024-05" db="EMBL/GenBank/DDBJ databases">
        <title>Haplotype-resolved chromosome-level genome assembly of Huyou (Citrus changshanensis).</title>
        <authorList>
            <person name="Miao C."/>
            <person name="Chen W."/>
            <person name="Wu Y."/>
            <person name="Wang L."/>
            <person name="Zhao S."/>
            <person name="Grierson D."/>
            <person name="Xu C."/>
            <person name="Chen K."/>
        </authorList>
    </citation>
    <scope>NUCLEOTIDE SEQUENCE [LARGE SCALE GENOMIC DNA]</scope>
    <source>
        <strain evidence="2">01-14</strain>
        <tissue evidence="2">Leaf</tissue>
    </source>
</reference>
<organism evidence="2 3">
    <name type="scientific">Citrus x changshan-huyou</name>
    <dbReference type="NCBI Taxonomy" id="2935761"/>
    <lineage>
        <taxon>Eukaryota</taxon>
        <taxon>Viridiplantae</taxon>
        <taxon>Streptophyta</taxon>
        <taxon>Embryophyta</taxon>
        <taxon>Tracheophyta</taxon>
        <taxon>Spermatophyta</taxon>
        <taxon>Magnoliopsida</taxon>
        <taxon>eudicotyledons</taxon>
        <taxon>Gunneridae</taxon>
        <taxon>Pentapetalae</taxon>
        <taxon>rosids</taxon>
        <taxon>malvids</taxon>
        <taxon>Sapindales</taxon>
        <taxon>Rutaceae</taxon>
        <taxon>Aurantioideae</taxon>
        <taxon>Citrus</taxon>
    </lineage>
</organism>
<keyword evidence="3" id="KW-1185">Reference proteome</keyword>
<evidence type="ECO:0000256" key="1">
    <source>
        <dbReference type="SAM" id="MobiDB-lite"/>
    </source>
</evidence>